<evidence type="ECO:0000313" key="9">
    <source>
        <dbReference type="Proteomes" id="UP001075354"/>
    </source>
</evidence>
<dbReference type="Gene3D" id="3.10.20.90">
    <property type="entry name" value="Phosphatidylinositol 3-kinase Catalytic Subunit, Chain A, domain 1"/>
    <property type="match status" value="1"/>
</dbReference>
<dbReference type="InterPro" id="IPR008936">
    <property type="entry name" value="Rho_GTPase_activation_prot"/>
</dbReference>
<keyword evidence="4" id="KW-0677">Repeat</keyword>
<dbReference type="AlphaFoldDB" id="A0AAV7XG92"/>
<feature type="compositionally biased region" description="Pro residues" evidence="5">
    <location>
        <begin position="160"/>
        <end position="173"/>
    </location>
</feature>
<organism evidence="8 9">
    <name type="scientific">Megalurothrips usitatus</name>
    <name type="common">bean blossom thrips</name>
    <dbReference type="NCBI Taxonomy" id="439358"/>
    <lineage>
        <taxon>Eukaryota</taxon>
        <taxon>Metazoa</taxon>
        <taxon>Ecdysozoa</taxon>
        <taxon>Arthropoda</taxon>
        <taxon>Hexapoda</taxon>
        <taxon>Insecta</taxon>
        <taxon>Pterygota</taxon>
        <taxon>Neoptera</taxon>
        <taxon>Paraneoptera</taxon>
        <taxon>Thysanoptera</taxon>
        <taxon>Terebrantia</taxon>
        <taxon>Thripoidea</taxon>
        <taxon>Thripidae</taxon>
        <taxon>Megalurothrips</taxon>
    </lineage>
</organism>
<dbReference type="GO" id="GO:0007165">
    <property type="term" value="P:signal transduction"/>
    <property type="evidence" value="ECO:0007669"/>
    <property type="project" value="InterPro"/>
</dbReference>
<dbReference type="InterPro" id="IPR011993">
    <property type="entry name" value="PH-like_dom_sf"/>
</dbReference>
<evidence type="ECO:0000256" key="3">
    <source>
        <dbReference type="ARBA" id="ARBA00022490"/>
    </source>
</evidence>
<reference evidence="8" key="1">
    <citation type="submission" date="2022-12" db="EMBL/GenBank/DDBJ databases">
        <title>Chromosome-level genome assembly of the bean flower thrips Megalurothrips usitatus.</title>
        <authorList>
            <person name="Ma L."/>
            <person name="Liu Q."/>
            <person name="Li H."/>
            <person name="Cai W."/>
        </authorList>
    </citation>
    <scope>NUCLEOTIDE SEQUENCE</scope>
    <source>
        <strain evidence="8">Cailab_2022a</strain>
    </source>
</reference>
<dbReference type="SUPFAM" id="SSF50729">
    <property type="entry name" value="PH domain-like"/>
    <property type="match status" value="3"/>
</dbReference>
<dbReference type="InterPro" id="IPR001849">
    <property type="entry name" value="PH_domain"/>
</dbReference>
<feature type="domain" description="PH" evidence="6">
    <location>
        <begin position="690"/>
        <end position="782"/>
    </location>
</feature>
<dbReference type="PANTHER" id="PTHR45899">
    <property type="entry name" value="RHO GTPASE ACTIVATING PROTEIN AT 15B, ISOFORM C"/>
    <property type="match status" value="1"/>
</dbReference>
<dbReference type="Gene3D" id="2.30.29.30">
    <property type="entry name" value="Pleckstrin-homology domain (PH domain)/Phosphotyrosine-binding domain (PTB)"/>
    <property type="match status" value="2"/>
</dbReference>
<dbReference type="GO" id="GO:0005547">
    <property type="term" value="F:phosphatidylinositol-3,4,5-trisphosphate binding"/>
    <property type="evidence" value="ECO:0007669"/>
    <property type="project" value="InterPro"/>
</dbReference>
<dbReference type="Pfam" id="PF00620">
    <property type="entry name" value="RhoGAP"/>
    <property type="match status" value="1"/>
</dbReference>
<evidence type="ECO:0000259" key="6">
    <source>
        <dbReference type="PROSITE" id="PS50003"/>
    </source>
</evidence>
<evidence type="ECO:0000256" key="2">
    <source>
        <dbReference type="ARBA" id="ARBA00022468"/>
    </source>
</evidence>
<dbReference type="InterPro" id="IPR037858">
    <property type="entry name" value="RhoGAP_ARAP"/>
</dbReference>
<feature type="region of interest" description="Disordered" evidence="5">
    <location>
        <begin position="1"/>
        <end position="201"/>
    </location>
</feature>
<proteinExistence type="predicted"/>
<feature type="compositionally biased region" description="Polar residues" evidence="5">
    <location>
        <begin position="110"/>
        <end position="122"/>
    </location>
</feature>
<dbReference type="Proteomes" id="UP001075354">
    <property type="component" value="Chromosome 10"/>
</dbReference>
<dbReference type="Gene3D" id="1.10.555.10">
    <property type="entry name" value="Rho GTPase activation protein"/>
    <property type="match status" value="1"/>
</dbReference>
<protein>
    <recommendedName>
        <fullName evidence="10">Arf-GAP with Rho-GAP domain, ANK repeat and PH domain-containing protein 1</fullName>
    </recommendedName>
</protein>
<evidence type="ECO:0000256" key="5">
    <source>
        <dbReference type="SAM" id="MobiDB-lite"/>
    </source>
</evidence>
<dbReference type="SUPFAM" id="SSF48350">
    <property type="entry name" value="GTPase activation domain, GAP"/>
    <property type="match status" value="1"/>
</dbReference>
<evidence type="ECO:0000259" key="7">
    <source>
        <dbReference type="PROSITE" id="PS50238"/>
    </source>
</evidence>
<keyword evidence="3" id="KW-0963">Cytoplasm</keyword>
<evidence type="ECO:0008006" key="10">
    <source>
        <dbReference type="Google" id="ProtNLM"/>
    </source>
</evidence>
<dbReference type="GO" id="GO:0005096">
    <property type="term" value="F:GTPase activator activity"/>
    <property type="evidence" value="ECO:0007669"/>
    <property type="project" value="UniProtKB-KW"/>
</dbReference>
<feature type="domain" description="Rho-GAP" evidence="7">
    <location>
        <begin position="786"/>
        <end position="972"/>
    </location>
</feature>
<comment type="caution">
    <text evidence="8">The sequence shown here is derived from an EMBL/GenBank/DDBJ whole genome shotgun (WGS) entry which is preliminary data.</text>
</comment>
<evidence type="ECO:0000256" key="4">
    <source>
        <dbReference type="ARBA" id="ARBA00022737"/>
    </source>
</evidence>
<keyword evidence="2" id="KW-0343">GTPase activation</keyword>
<dbReference type="CDD" id="cd04385">
    <property type="entry name" value="RhoGAP_ARAP"/>
    <property type="match status" value="1"/>
</dbReference>
<sequence length="1234" mass="137756">MDNGSPTPKPRPSPPIPARTSPLKKPIPLPRFKKRRESLEKSDTSSVDCPDGSPKQSVTQMIREEFKTASDNVQERGKSVMESTRRLARNMMPKRFTAQQDYNGKDNPLMSGSISDRCQSLPSDDIFRSISFDSPLTPSSDVKVTFEYDDNDEPDSPVEYYPPPLYPPPPPPDETLYDEVSSIKSSHSGSQQDTYPSDVDSYQDIDGIYEELSNARSQAVKFGEDQDPQCSGLGAFHCSDTDSASLPLPSRNGKKCLRSDSWTFYDTACSSQGGSSSFGESASNIYNEDPVSLASASRKAACSSSPSLCSELDALAVSTDELVSNESCSRASPAGSIGTSVSSGSYHTAGRAASHSSVTDMASEVVRVEMRRKLDSSQKLPSKSVIFEFDPLYENLPSAENLAKSNLTEKDLMILAGLAPPKESKTSNYGRVNVKAKDESKIVTVLEEDVDVTVIRPPTPPERSDSISPASADVNDTCGRGERAVDVPSDYIPVSLSRKSSVSQADSDMNPSRFSLLRQHWPSMKKVIRSAVHRDSKVLPTEIDPLSEKTPASAFYANIPSTQNLERPALEPMLAVQYSGHVYRGSCNTRELALRWCHLAESQLVCTTDKSSGGSRETIALESVLSIHLVLEHRSGFRSEGETLYCFELSLLGKNRNQLFGVTASMERRVWMQKILENFTTAFPSRIASDYSRFGWCYFKEGIGGSWLPAWLLLHKRTLMYCAPKGKVNEADLRKARSIAIQEPDAVTPLIRIDFPKLSLYLRTERTSETSAWRNAIRSAATDNGPELESQQLTQENVPVLVEKCINFVYAHGSLSEGIYRRSGANSSVTKLLTMFRQDAWAVQLTRQEFSEYDVASVLKRFFRDLPEPLLTSKLHPSLCETSCEQDENKRLEKYSSLLAELPPVNAITLRCLLAHLHFIHEESKDNLMPVDNLAAIWGPTLMHVENGDEITWSRQESRVIVDLVSMYPRLYEINAEELSRDKRIREVLQRLQAGKVHPQQAKPTGDLRVWVHIGSKDSGKVVHVTVGPQKSCSEVCSELASHLSLHAHQTTLCEVVLGGSLKRYLHHSEKILDSVLRWGYWDEPDRAQNFLVLVPNTPLQELNSLVSPPITMSGELRFADQKTKSFKTYPFEFNQAKLQYYKDKRGAIKLGEWPVEDIVWYEGYESKRNPNSRWALTFISKENKTKRCKESPYFGCTVAGTSKEDQNRWMAALFAAEYPQGLLPPPIQINLLE</sequence>
<dbReference type="PROSITE" id="PS50003">
    <property type="entry name" value="PH_DOMAIN"/>
    <property type="match status" value="1"/>
</dbReference>
<dbReference type="SMART" id="SM00324">
    <property type="entry name" value="RhoGAP"/>
    <property type="match status" value="1"/>
</dbReference>
<evidence type="ECO:0000256" key="1">
    <source>
        <dbReference type="ARBA" id="ARBA00004496"/>
    </source>
</evidence>
<keyword evidence="9" id="KW-1185">Reference proteome</keyword>
<comment type="subcellular location">
    <subcellularLocation>
        <location evidence="1">Cytoplasm</location>
    </subcellularLocation>
</comment>
<accession>A0AAV7XG92</accession>
<feature type="region of interest" description="Disordered" evidence="5">
    <location>
        <begin position="456"/>
        <end position="484"/>
    </location>
</feature>
<dbReference type="PANTHER" id="PTHR45899:SF2">
    <property type="entry name" value="RHO GTPASE ACTIVATING PROTEIN AT 15B, ISOFORM C"/>
    <property type="match status" value="1"/>
</dbReference>
<dbReference type="GO" id="GO:0005737">
    <property type="term" value="C:cytoplasm"/>
    <property type="evidence" value="ECO:0007669"/>
    <property type="project" value="UniProtKB-SubCell"/>
</dbReference>
<dbReference type="InterPro" id="IPR052227">
    <property type="entry name" value="Arf-Rho-GAP_ANK-PH_domain"/>
</dbReference>
<gene>
    <name evidence="8" type="ORF">ONE63_001425</name>
</gene>
<evidence type="ECO:0000313" key="8">
    <source>
        <dbReference type="EMBL" id="KAJ1523578.1"/>
    </source>
</evidence>
<feature type="compositionally biased region" description="Pro residues" evidence="5">
    <location>
        <begin position="7"/>
        <end position="17"/>
    </location>
</feature>
<feature type="compositionally biased region" description="Acidic residues" evidence="5">
    <location>
        <begin position="147"/>
        <end position="156"/>
    </location>
</feature>
<dbReference type="InterPro" id="IPR000198">
    <property type="entry name" value="RhoGAP_dom"/>
</dbReference>
<name>A0AAV7XG92_9NEOP</name>
<dbReference type="EMBL" id="JAPTSV010000010">
    <property type="protein sequence ID" value="KAJ1523578.1"/>
    <property type="molecule type" value="Genomic_DNA"/>
</dbReference>
<dbReference type="SMART" id="SM00233">
    <property type="entry name" value="PH"/>
    <property type="match status" value="3"/>
</dbReference>
<dbReference type="PROSITE" id="PS50238">
    <property type="entry name" value="RHOGAP"/>
    <property type="match status" value="1"/>
</dbReference>
<feature type="compositionally biased region" description="Basic and acidic residues" evidence="5">
    <location>
        <begin position="62"/>
        <end position="85"/>
    </location>
</feature>